<evidence type="ECO:0000256" key="4">
    <source>
        <dbReference type="ARBA" id="ARBA00022824"/>
    </source>
</evidence>
<evidence type="ECO:0000256" key="5">
    <source>
        <dbReference type="ARBA" id="ARBA00022989"/>
    </source>
</evidence>
<dbReference type="PANTHER" id="PTHR45923">
    <property type="entry name" value="PROTEIN SEY1"/>
    <property type="match status" value="1"/>
</dbReference>
<dbReference type="InterPro" id="IPR008803">
    <property type="entry name" value="RHD3/Sey1"/>
</dbReference>
<sequence>MNGHMARVGDQPTAGSFGHGVQVIDEDKEFNTNLNEYLQLEHVAEAGFNYHLISVFGSQSTGKSTLLNNLFGTDFSVMSETQRQQTTKGIWLSKNKRTESAGTKMAENILVMDVEGTDGRERGEDQDFERKSALFALATSEVLLLNIWEHQVGLYQGANMGLLKTVFEVNLQLFLKDKQSTPRSLLFFVIRDHLGTTPLANLRETLIQDLTKLWSSISKPQGLENSRIEDYFDFGFAALPHKILQGEKFVSEVHVLGSRFTAGHRNKGSRSENELEGGLFLPEYHRRIPADGFSVYAEGIWDQIVNNKDLDLPTQQELLAQFRCDEISREVLVNFDNVISPLEEKQAEAVRLGKPTVLEDLGPSGSKARVTAIKAFELQASRYHKGVYTRKRQELEGKIDTRLKALYQGQLTAAHKAGVAAFSEAVSNKVKAGQKAGGAYEFAEIVSNEKKKTLEIFKAEAQGLAIEGVPWTNFKSQYLLFESELDEVSGKLRKEEMRRLAVRVERWVKSRLGEAIGVEFNKLGSGRAGSDASEAEGKSATEKDLWDRIWNVFAGIVKEAEARFVDRAKSFDASDEEVEVGTWRLRRKSWVALREKIDEEVMEGNILLKLRENFEDKFRYDEAGVPRIWRPTDDIEGIYTKARESTLKLIPLLSRFRLASTYAPPDLISFIGPQPSGVEAGDEEDLAPIGGVDEEEGKSLEEETTVLSESKRQDLVVRFKKTADGVFVEAKRSAIGGVAQIPWYFYMLLLALGWNEILTVLRNPVLILLLLLIAGGTYVAYTLNLIGPMMHMGNAAITQGLDIGKARLREYIINSEGTRQAVGVPANRNSTSADIGLDTLDSRGKKTNTSAEDDDF</sequence>
<evidence type="ECO:0000256" key="3">
    <source>
        <dbReference type="ARBA" id="ARBA00022801"/>
    </source>
</evidence>
<feature type="topological domain" description="Cytoplasmic" evidence="8">
    <location>
        <begin position="1"/>
        <end position="740"/>
    </location>
</feature>
<evidence type="ECO:0000256" key="1">
    <source>
        <dbReference type="ARBA" id="ARBA00022692"/>
    </source>
</evidence>
<name>A0A0B7JLJ7_BIOOC</name>
<dbReference type="Pfam" id="PF05879">
    <property type="entry name" value="RHD3_GTPase"/>
    <property type="match status" value="1"/>
</dbReference>
<keyword evidence="4 8" id="KW-0256">Endoplasmic reticulum</keyword>
<protein>
    <recommendedName>
        <fullName evidence="11">GB1/RHD3-type G domain-containing protein</fullName>
    </recommendedName>
</protein>
<dbReference type="GO" id="GO:0016320">
    <property type="term" value="P:endoplasmic reticulum membrane fusion"/>
    <property type="evidence" value="ECO:0007669"/>
    <property type="project" value="TreeGrafter"/>
</dbReference>
<feature type="transmembrane region" description="Helical" evidence="10">
    <location>
        <begin position="765"/>
        <end position="783"/>
    </location>
</feature>
<keyword evidence="6 8" id="KW-0342">GTP-binding</keyword>
<dbReference type="InterPro" id="IPR027417">
    <property type="entry name" value="P-loop_NTPase"/>
</dbReference>
<dbReference type="GO" id="GO:0003924">
    <property type="term" value="F:GTPase activity"/>
    <property type="evidence" value="ECO:0007669"/>
    <property type="project" value="UniProtKB-UniRule"/>
</dbReference>
<dbReference type="CDD" id="cd01851">
    <property type="entry name" value="GBP"/>
    <property type="match status" value="1"/>
</dbReference>
<accession>A0A0B7JLJ7</accession>
<keyword evidence="7 8" id="KW-0472">Membrane</keyword>
<dbReference type="InterPro" id="IPR046758">
    <property type="entry name" value="Sey1/RHD3-like_3HB"/>
</dbReference>
<comment type="subcellular location">
    <subcellularLocation>
        <location evidence="8">Endoplasmic reticulum membrane</location>
        <topology evidence="8">Multi-pass membrane protein</topology>
    </subcellularLocation>
    <text evidence="8">Enriched in the cortical ER. Concentrated in punctae along the ER tubules.</text>
</comment>
<dbReference type="InterPro" id="IPR030386">
    <property type="entry name" value="G_GB1_RHD3_dom"/>
</dbReference>
<dbReference type="AlphaFoldDB" id="A0A0B7JLJ7"/>
<keyword evidence="3 8" id="KW-0378">Hydrolase</keyword>
<evidence type="ECO:0000256" key="7">
    <source>
        <dbReference type="ARBA" id="ARBA00023136"/>
    </source>
</evidence>
<evidence type="ECO:0000256" key="10">
    <source>
        <dbReference type="SAM" id="Phobius"/>
    </source>
</evidence>
<evidence type="ECO:0000256" key="9">
    <source>
        <dbReference type="SAM" id="MobiDB-lite"/>
    </source>
</evidence>
<feature type="transmembrane region" description="Helical" evidence="10">
    <location>
        <begin position="741"/>
        <end position="758"/>
    </location>
</feature>
<feature type="binding site" evidence="8">
    <location>
        <begin position="57"/>
        <end position="64"/>
    </location>
    <ligand>
        <name>GTP</name>
        <dbReference type="ChEBI" id="CHEBI:37565"/>
    </ligand>
</feature>
<dbReference type="GO" id="GO:0005789">
    <property type="term" value="C:endoplasmic reticulum membrane"/>
    <property type="evidence" value="ECO:0007669"/>
    <property type="project" value="UniProtKB-SubCell"/>
</dbReference>
<evidence type="ECO:0000259" key="11">
    <source>
        <dbReference type="PROSITE" id="PS51715"/>
    </source>
</evidence>
<dbReference type="PANTHER" id="PTHR45923:SF2">
    <property type="entry name" value="PROTEIN SEY1"/>
    <property type="match status" value="1"/>
</dbReference>
<proteinExistence type="inferred from homology"/>
<dbReference type="Pfam" id="PF20428">
    <property type="entry name" value="Sey1_3HB"/>
    <property type="match status" value="1"/>
</dbReference>
<dbReference type="PROSITE" id="PS51715">
    <property type="entry name" value="G_GB1_RHD3"/>
    <property type="match status" value="1"/>
</dbReference>
<feature type="topological domain" description="Lumenal" evidence="8">
    <location>
        <begin position="762"/>
        <end position="764"/>
    </location>
</feature>
<evidence type="ECO:0000256" key="8">
    <source>
        <dbReference type="HAMAP-Rule" id="MF_03109"/>
    </source>
</evidence>
<dbReference type="GO" id="GO:0005525">
    <property type="term" value="F:GTP binding"/>
    <property type="evidence" value="ECO:0007669"/>
    <property type="project" value="UniProtKB-UniRule"/>
</dbReference>
<feature type="topological domain" description="Cytoplasmic" evidence="8">
    <location>
        <begin position="786"/>
        <end position="856"/>
    </location>
</feature>
<comment type="similarity">
    <text evidence="8">Belongs to the TRAFAC class dynamin-like GTPase superfamily. GB1/RHD3 GTPase family. RHD3 subfamily.</text>
</comment>
<reference evidence="12" key="1">
    <citation type="submission" date="2015-01" db="EMBL/GenBank/DDBJ databases">
        <authorList>
            <person name="Durling Mikael"/>
        </authorList>
    </citation>
    <scope>NUCLEOTIDE SEQUENCE</scope>
</reference>
<evidence type="ECO:0000256" key="2">
    <source>
        <dbReference type="ARBA" id="ARBA00022741"/>
    </source>
</evidence>
<gene>
    <name evidence="8" type="primary">SEY1</name>
    <name evidence="12" type="ORF">BN869_000001863_1</name>
</gene>
<organism evidence="12">
    <name type="scientific">Bionectria ochroleuca</name>
    <name type="common">Gliocladium roseum</name>
    <dbReference type="NCBI Taxonomy" id="29856"/>
    <lineage>
        <taxon>Eukaryota</taxon>
        <taxon>Fungi</taxon>
        <taxon>Dikarya</taxon>
        <taxon>Ascomycota</taxon>
        <taxon>Pezizomycotina</taxon>
        <taxon>Sordariomycetes</taxon>
        <taxon>Hypocreomycetidae</taxon>
        <taxon>Hypocreales</taxon>
        <taxon>Bionectriaceae</taxon>
        <taxon>Clonostachys</taxon>
    </lineage>
</organism>
<dbReference type="EMBL" id="CDPU01000003">
    <property type="protein sequence ID" value="CEO45808.1"/>
    <property type="molecule type" value="Genomic_DNA"/>
</dbReference>
<evidence type="ECO:0000256" key="6">
    <source>
        <dbReference type="ARBA" id="ARBA00023134"/>
    </source>
</evidence>
<dbReference type="SUPFAM" id="SSF52540">
    <property type="entry name" value="P-loop containing nucleoside triphosphate hydrolases"/>
    <property type="match status" value="1"/>
</dbReference>
<evidence type="ECO:0000313" key="12">
    <source>
        <dbReference type="EMBL" id="CEO45808.1"/>
    </source>
</evidence>
<feature type="region of interest" description="Disordered" evidence="9">
    <location>
        <begin position="833"/>
        <end position="856"/>
    </location>
</feature>
<keyword evidence="1 8" id="KW-0812">Transmembrane</keyword>
<feature type="domain" description="GB1/RHD3-type G" evidence="11">
    <location>
        <begin position="47"/>
        <end position="284"/>
    </location>
</feature>
<dbReference type="FunFam" id="3.40.50.300:FF:000727">
    <property type="entry name" value="Protein SEY1 homolog"/>
    <property type="match status" value="1"/>
</dbReference>
<dbReference type="HAMAP" id="MF_03109">
    <property type="entry name" value="Sey1"/>
    <property type="match status" value="1"/>
</dbReference>
<dbReference type="Gene3D" id="3.40.50.300">
    <property type="entry name" value="P-loop containing nucleotide triphosphate hydrolases"/>
    <property type="match status" value="1"/>
</dbReference>
<keyword evidence="5 8" id="KW-1133">Transmembrane helix</keyword>
<keyword evidence="2 8" id="KW-0547">Nucleotide-binding</keyword>